<dbReference type="Pfam" id="PF00089">
    <property type="entry name" value="Trypsin"/>
    <property type="match status" value="1"/>
</dbReference>
<dbReference type="EMBL" id="CP034279">
    <property type="protein sequence ID" value="QGV77322.1"/>
    <property type="molecule type" value="Genomic_DNA"/>
</dbReference>
<keyword evidence="5" id="KW-1185">Reference proteome</keyword>
<evidence type="ECO:0000256" key="1">
    <source>
        <dbReference type="ARBA" id="ARBA00023157"/>
    </source>
</evidence>
<dbReference type="GO" id="GO:0004252">
    <property type="term" value="F:serine-type endopeptidase activity"/>
    <property type="evidence" value="ECO:0007669"/>
    <property type="project" value="InterPro"/>
</dbReference>
<feature type="domain" description="Peptidase S1" evidence="3">
    <location>
        <begin position="150"/>
        <end position="377"/>
    </location>
</feature>
<dbReference type="InterPro" id="IPR001254">
    <property type="entry name" value="Trypsin_dom"/>
</dbReference>
<dbReference type="OrthoDB" id="9815928at2"/>
<dbReference type="SUPFAM" id="SSF89372">
    <property type="entry name" value="Fucose-specific lectin"/>
    <property type="match status" value="1"/>
</dbReference>
<dbReference type="Proteomes" id="UP000422572">
    <property type="component" value="Chromosome"/>
</dbReference>
<reference evidence="4 5" key="1">
    <citation type="submission" date="2018-12" db="EMBL/GenBank/DDBJ databases">
        <title>Complete genome sequence of Streptomyces ficellus NRRL8067, the producer of ficellomycin, feldamycin and nojirimycin.</title>
        <authorList>
            <person name="Zhang H."/>
            <person name="Yue R."/>
            <person name="Liu Y."/>
            <person name="Li M."/>
            <person name="Mu H."/>
            <person name="Zhang J."/>
        </authorList>
    </citation>
    <scope>NUCLEOTIDE SEQUENCE [LARGE SCALE GENOMIC DNA]</scope>
    <source>
        <strain evidence="4 5">NRRL 8067</strain>
    </source>
</reference>
<dbReference type="PANTHER" id="PTHR24276:SF98">
    <property type="entry name" value="FI18310P1-RELATED"/>
    <property type="match status" value="1"/>
</dbReference>
<keyword evidence="4" id="KW-0378">Hydrolase</keyword>
<sequence>MTMAALAVTLGMPTTTATAAGETPPEAPYAVEDGTYPNRADVLGLTGADLIAGDGNITFTSCAGPYQIKVWAVKLKTNESRICFAADKTGYLKVNIPRAYRIETVGRDVRAGVSIANTTEDLTIARNTSKGFGEADLSDPKQAVLLEMRVTGATPTTPGASGDITGLSFTGRLDIGDVKHCTATLVDPQWVLSAKSCFADKPAESNTVAAGAPKEKTTVVLGRRHLGLMGGHTSEIVELVPHPDRDLVMGRLAAPSTIPPAVASAAGPAAGQKLTVAAFGRTETEWVPAERHDGAFTTGTVASTGFDLAPQDPAAASVCQGDAGAPAVRQVAVREFELVGIVSRAFNGNCQGGTETRTGASAVRVDDLSTWMLQTRSGKTSTLLQSGANLYQGLRLADGSWTGFTDVQSAAGDIGGIRTATAAGIGSSTHVVAVGTDGRLHHTIRRIDGTWTQFGDIGEVAGVLGSLTQVSAVSVGNDLHVLALANGKVFHTLRNASGHWSPFGDISTVTGPIGAVTSLATASVGGQLQVSAVSNGKAFHTIRTASGHWNGWGDISQVAGATGAISSIAMAGIGAEAHIVVATDGGTRQYHALRTATGHWEPFAELKSILGTVIVKSVGAAGVDGQLQLTATTSTGKLLHTVRRADRTWNPTTQITPQGVAGTLAATAVTGTL</sequence>
<keyword evidence="2" id="KW-0732">Signal</keyword>
<proteinExistence type="predicted"/>
<dbReference type="KEGG" id="sfic:EIZ62_02915"/>
<gene>
    <name evidence="4" type="ORF">EIZ62_02915</name>
</gene>
<dbReference type="SMART" id="SM00020">
    <property type="entry name" value="Tryp_SPc"/>
    <property type="match status" value="1"/>
</dbReference>
<dbReference type="InterPro" id="IPR050430">
    <property type="entry name" value="Peptidase_S1"/>
</dbReference>
<evidence type="ECO:0000256" key="2">
    <source>
        <dbReference type="SAM" id="SignalP"/>
    </source>
</evidence>
<dbReference type="InterPro" id="IPR009003">
    <property type="entry name" value="Peptidase_S1_PA"/>
</dbReference>
<evidence type="ECO:0000313" key="5">
    <source>
        <dbReference type="Proteomes" id="UP000422572"/>
    </source>
</evidence>
<organism evidence="4 5">
    <name type="scientific">Streptomyces ficellus</name>
    <dbReference type="NCBI Taxonomy" id="1977088"/>
    <lineage>
        <taxon>Bacteria</taxon>
        <taxon>Bacillati</taxon>
        <taxon>Actinomycetota</taxon>
        <taxon>Actinomycetes</taxon>
        <taxon>Kitasatosporales</taxon>
        <taxon>Streptomycetaceae</taxon>
        <taxon>Streptomyces</taxon>
    </lineage>
</organism>
<name>A0A6I6FAV2_9ACTN</name>
<dbReference type="Gene3D" id="2.40.10.10">
    <property type="entry name" value="Trypsin-like serine proteases"/>
    <property type="match status" value="1"/>
</dbReference>
<dbReference type="RefSeq" id="WP_156691141.1">
    <property type="nucleotide sequence ID" value="NZ_CP034279.1"/>
</dbReference>
<protein>
    <submittedName>
        <fullName evidence="4">Trypsin-like serine protease</fullName>
    </submittedName>
</protein>
<dbReference type="PROSITE" id="PS50240">
    <property type="entry name" value="TRYPSIN_DOM"/>
    <property type="match status" value="1"/>
</dbReference>
<evidence type="ECO:0000313" key="4">
    <source>
        <dbReference type="EMBL" id="QGV77322.1"/>
    </source>
</evidence>
<dbReference type="SUPFAM" id="SSF50494">
    <property type="entry name" value="Trypsin-like serine proteases"/>
    <property type="match status" value="1"/>
</dbReference>
<dbReference type="Gene3D" id="2.120.10.70">
    <property type="entry name" value="Fucose-specific lectin"/>
    <property type="match status" value="1"/>
</dbReference>
<dbReference type="GO" id="GO:0006508">
    <property type="term" value="P:proteolysis"/>
    <property type="evidence" value="ECO:0007669"/>
    <property type="project" value="UniProtKB-KW"/>
</dbReference>
<feature type="chain" id="PRO_5026309166" evidence="2">
    <location>
        <begin position="20"/>
        <end position="673"/>
    </location>
</feature>
<dbReference type="PANTHER" id="PTHR24276">
    <property type="entry name" value="POLYSERASE-RELATED"/>
    <property type="match status" value="1"/>
</dbReference>
<dbReference type="InterPro" id="IPR043504">
    <property type="entry name" value="Peptidase_S1_PA_chymotrypsin"/>
</dbReference>
<feature type="signal peptide" evidence="2">
    <location>
        <begin position="1"/>
        <end position="19"/>
    </location>
</feature>
<accession>A0A6I6FAV2</accession>
<evidence type="ECO:0000259" key="3">
    <source>
        <dbReference type="PROSITE" id="PS50240"/>
    </source>
</evidence>
<dbReference type="AlphaFoldDB" id="A0A6I6FAV2"/>
<keyword evidence="4" id="KW-0645">Protease</keyword>
<keyword evidence="1" id="KW-1015">Disulfide bond</keyword>